<dbReference type="GO" id="GO:0006422">
    <property type="term" value="P:aspartyl-tRNA aminoacylation"/>
    <property type="evidence" value="ECO:0007669"/>
    <property type="project" value="UniProtKB-UniRule"/>
</dbReference>
<dbReference type="EMBL" id="CAADHB010000065">
    <property type="protein sequence ID" value="VFK79785.1"/>
    <property type="molecule type" value="Genomic_DNA"/>
</dbReference>
<keyword evidence="4 8" id="KW-0547">Nucleotide-binding</keyword>
<dbReference type="PRINTS" id="PR01042">
    <property type="entry name" value="TRNASYNTHASP"/>
</dbReference>
<dbReference type="InterPro" id="IPR004524">
    <property type="entry name" value="Asp-tRNA-ligase_1"/>
</dbReference>
<dbReference type="PANTHER" id="PTHR22594">
    <property type="entry name" value="ASPARTYL/LYSYL-TRNA SYNTHETASE"/>
    <property type="match status" value="1"/>
</dbReference>
<dbReference type="InterPro" id="IPR004365">
    <property type="entry name" value="NA-bd_OB_tRNA"/>
</dbReference>
<dbReference type="NCBIfam" id="NF001750">
    <property type="entry name" value="PRK00476.1"/>
    <property type="match status" value="1"/>
</dbReference>
<feature type="site" description="Important for tRNA non-discrimination" evidence="8">
    <location>
        <position position="97"/>
    </location>
</feature>
<name>A0A451BNB8_9GAMM</name>
<dbReference type="PROSITE" id="PS50862">
    <property type="entry name" value="AA_TRNA_LIGASE_II"/>
    <property type="match status" value="1"/>
</dbReference>
<dbReference type="InterPro" id="IPR047089">
    <property type="entry name" value="Asp-tRNA-ligase_1_N"/>
</dbReference>
<dbReference type="CDD" id="cd04317">
    <property type="entry name" value="EcAspRS_like_N"/>
    <property type="match status" value="1"/>
</dbReference>
<comment type="catalytic activity">
    <reaction evidence="8">
        <text>tRNA(Asx) + L-aspartate + ATP = L-aspartyl-tRNA(Asx) + AMP + diphosphate</text>
        <dbReference type="Rhea" id="RHEA:18349"/>
        <dbReference type="Rhea" id="RHEA-COMP:9710"/>
        <dbReference type="Rhea" id="RHEA-COMP:9711"/>
        <dbReference type="ChEBI" id="CHEBI:29991"/>
        <dbReference type="ChEBI" id="CHEBI:30616"/>
        <dbReference type="ChEBI" id="CHEBI:33019"/>
        <dbReference type="ChEBI" id="CHEBI:78442"/>
        <dbReference type="ChEBI" id="CHEBI:78516"/>
        <dbReference type="ChEBI" id="CHEBI:456215"/>
        <dbReference type="EC" id="6.1.1.23"/>
    </reaction>
</comment>
<dbReference type="GO" id="GO:0050560">
    <property type="term" value="F:aspartate-tRNA(Asn) ligase activity"/>
    <property type="evidence" value="ECO:0007669"/>
    <property type="project" value="UniProtKB-EC"/>
</dbReference>
<dbReference type="Gene3D" id="3.30.1360.30">
    <property type="entry name" value="GAD-like domain"/>
    <property type="match status" value="1"/>
</dbReference>
<feature type="binding site" evidence="8">
    <location>
        <position position="466"/>
    </location>
    <ligand>
        <name>L-aspartate</name>
        <dbReference type="ChEBI" id="CHEBI:29991"/>
    </ligand>
</feature>
<dbReference type="EC" id="6.1.1.23" evidence="8"/>
<dbReference type="InterPro" id="IPR029351">
    <property type="entry name" value="GAD_dom"/>
</dbReference>
<feature type="binding site" evidence="8">
    <location>
        <position position="234"/>
    </location>
    <ligand>
        <name>L-aspartate</name>
        <dbReference type="ChEBI" id="CHEBI:29991"/>
    </ligand>
</feature>
<dbReference type="Pfam" id="PF02938">
    <property type="entry name" value="GAD"/>
    <property type="match status" value="1"/>
</dbReference>
<feature type="binding site" evidence="8">
    <location>
        <begin position="234"/>
        <end position="236"/>
    </location>
    <ligand>
        <name>ATP</name>
        <dbReference type="ChEBI" id="CHEBI:30616"/>
    </ligand>
</feature>
<evidence type="ECO:0000256" key="2">
    <source>
        <dbReference type="ARBA" id="ARBA00022490"/>
    </source>
</evidence>
<reference evidence="10" key="1">
    <citation type="submission" date="2019-02" db="EMBL/GenBank/DDBJ databases">
        <authorList>
            <person name="Gruber-Vodicka R. H."/>
            <person name="Seah K. B. B."/>
        </authorList>
    </citation>
    <scope>NUCLEOTIDE SEQUENCE</scope>
    <source>
        <strain evidence="10">BECK_S127</strain>
    </source>
</reference>
<dbReference type="Pfam" id="PF00152">
    <property type="entry name" value="tRNA-synt_2"/>
    <property type="match status" value="1"/>
</dbReference>
<dbReference type="HAMAP" id="MF_00044">
    <property type="entry name" value="Asp_tRNA_synth_type1"/>
    <property type="match status" value="1"/>
</dbReference>
<feature type="domain" description="Aminoacyl-transfer RNA synthetases class-II family profile" evidence="9">
    <location>
        <begin position="155"/>
        <end position="573"/>
    </location>
</feature>
<keyword evidence="2 8" id="KW-0963">Cytoplasm</keyword>
<dbReference type="GO" id="GO:0005524">
    <property type="term" value="F:ATP binding"/>
    <property type="evidence" value="ECO:0007669"/>
    <property type="project" value="UniProtKB-UniRule"/>
</dbReference>
<dbReference type="CDD" id="cd00777">
    <property type="entry name" value="AspRS_core"/>
    <property type="match status" value="1"/>
</dbReference>
<keyword evidence="5 8" id="KW-0067">ATP-binding</keyword>
<comment type="similarity">
    <text evidence="1 8">Belongs to the class-II aminoacyl-tRNA synthetase family. Type 1 subfamily.</text>
</comment>
<evidence type="ECO:0000256" key="8">
    <source>
        <dbReference type="HAMAP-Rule" id="MF_00044"/>
    </source>
</evidence>
<evidence type="ECO:0000256" key="5">
    <source>
        <dbReference type="ARBA" id="ARBA00022840"/>
    </source>
</evidence>
<dbReference type="InterPro" id="IPR004364">
    <property type="entry name" value="Aa-tRNA-synt_II"/>
</dbReference>
<accession>A0A451BNB8</accession>
<protein>
    <recommendedName>
        <fullName evidence="8">Aspartate--tRNA(Asp/Asn) ligase</fullName>
        <ecNumber evidence="8">6.1.1.23</ecNumber>
    </recommendedName>
    <alternativeName>
        <fullName evidence="8">Aspartyl-tRNA synthetase</fullName>
        <shortName evidence="8">AspRS</shortName>
    </alternativeName>
    <alternativeName>
        <fullName evidence="8">Non-discriminating aspartyl-tRNA synthetase</fullName>
        <shortName evidence="8">ND-AspRS</shortName>
    </alternativeName>
</protein>
<sequence>METGKPHRITIGIIIMRTQFCGEINESLIDEHVVVCGWIHRRRDHGGVIFVDLRDREGIVQVVFDPKASGDSFHMAEQARNEFVLQVEGRVRVRPEGTENPDMPTGAVEILGKKLVILNRAETLPFQIDDEDVHEETRLKFRYLDLRRPFMQKRLSIRAHITRTLRGFLDEHGFLDIETPMLTRATPEGARDYLVPSRTHKGRFFALPQSPQLFKQLLMMSGLDRYYQIVRCFRDEDLRSDRQPEFTQLDIEGSFLGEEDIMLLIETMMRRVFAQVLEVQLPNPFPRMNYTDAMSRYGTDRPDLRIPLELVEVGDLMQSVKFTVFSRPANDPHGRVAALRVPGGGELARSVIDKYTEFVGIHGAKGLAYIKVNDAHAGRDGLQSPITKFLPDDALAEIMARTEAQNGDLIFFGAGRQQIVNESMAALRVRLANDLGLVEYGWRPLWVVDFPMFDWNEDEQRWTAVHHPFTAPATNNMDLLKAAPRDCRSRAYDMVLNGTEIGGGSIRIHQLETQLAVLRILGIEEKEARERFGFLLEALKYGCPPHGGIAFGLDRLTMLMTGAPSIREVIAFPKTQTAHCPLTDAPTVAEERQLRELGIRIRGAELLK</sequence>
<dbReference type="InterPro" id="IPR002312">
    <property type="entry name" value="Asp/Asn-tRNA-synth_IIb"/>
</dbReference>
<evidence type="ECO:0000256" key="4">
    <source>
        <dbReference type="ARBA" id="ARBA00022741"/>
    </source>
</evidence>
<dbReference type="SUPFAM" id="SSF55681">
    <property type="entry name" value="Class II aaRS and biotin synthetases"/>
    <property type="match status" value="1"/>
</dbReference>
<dbReference type="SUPFAM" id="SSF55261">
    <property type="entry name" value="GAD domain-like"/>
    <property type="match status" value="1"/>
</dbReference>
<keyword evidence="3 8" id="KW-0436">Ligase</keyword>
<feature type="region of interest" description="Aspartate" evidence="8">
    <location>
        <begin position="212"/>
        <end position="215"/>
    </location>
</feature>
<keyword evidence="6 8" id="KW-0648">Protein biosynthesis</keyword>
<feature type="binding site" evidence="8">
    <location>
        <position position="188"/>
    </location>
    <ligand>
        <name>L-aspartate</name>
        <dbReference type="ChEBI" id="CHEBI:29991"/>
    </ligand>
</feature>
<feature type="site" description="Important for tRNA non-discrimination" evidence="8">
    <location>
        <position position="45"/>
    </location>
</feature>
<proteinExistence type="inferred from homology"/>
<feature type="binding site" evidence="8">
    <location>
        <position position="507"/>
    </location>
    <ligand>
        <name>L-aspartate</name>
        <dbReference type="ChEBI" id="CHEBI:29991"/>
    </ligand>
</feature>
<dbReference type="AlphaFoldDB" id="A0A451BNB8"/>
<comment type="subcellular location">
    <subcellularLocation>
        <location evidence="8">Cytoplasm</location>
    </subcellularLocation>
</comment>
<dbReference type="PANTHER" id="PTHR22594:SF5">
    <property type="entry name" value="ASPARTATE--TRNA LIGASE, MITOCHONDRIAL"/>
    <property type="match status" value="1"/>
</dbReference>
<organism evidence="10">
    <name type="scientific">Candidatus Kentrum sp. SD</name>
    <dbReference type="NCBI Taxonomy" id="2126332"/>
    <lineage>
        <taxon>Bacteria</taxon>
        <taxon>Pseudomonadati</taxon>
        <taxon>Pseudomonadota</taxon>
        <taxon>Gammaproteobacteria</taxon>
        <taxon>Candidatus Kentrum</taxon>
    </lineage>
</organism>
<evidence type="ECO:0000256" key="7">
    <source>
        <dbReference type="ARBA" id="ARBA00023146"/>
    </source>
</evidence>
<evidence type="ECO:0000256" key="1">
    <source>
        <dbReference type="ARBA" id="ARBA00006303"/>
    </source>
</evidence>
<dbReference type="InterPro" id="IPR045864">
    <property type="entry name" value="aa-tRNA-synth_II/BPL/LPL"/>
</dbReference>
<dbReference type="InterPro" id="IPR004115">
    <property type="entry name" value="GAD-like_sf"/>
</dbReference>
<dbReference type="GO" id="GO:0005737">
    <property type="term" value="C:cytoplasm"/>
    <property type="evidence" value="ECO:0007669"/>
    <property type="project" value="UniProtKB-SubCell"/>
</dbReference>
<dbReference type="InterPro" id="IPR006195">
    <property type="entry name" value="aa-tRNA-synth_II"/>
</dbReference>
<dbReference type="Gene3D" id="3.30.930.10">
    <property type="entry name" value="Bira Bifunctional Protein, Domain 2"/>
    <property type="match status" value="1"/>
</dbReference>
<evidence type="ECO:0000256" key="3">
    <source>
        <dbReference type="ARBA" id="ARBA00022598"/>
    </source>
</evidence>
<evidence type="ECO:0000259" key="9">
    <source>
        <dbReference type="PROSITE" id="PS50862"/>
    </source>
</evidence>
<dbReference type="GO" id="GO:0003676">
    <property type="term" value="F:nucleic acid binding"/>
    <property type="evidence" value="ECO:0007669"/>
    <property type="project" value="InterPro"/>
</dbReference>
<dbReference type="SUPFAM" id="SSF50249">
    <property type="entry name" value="Nucleic acid-binding proteins"/>
    <property type="match status" value="1"/>
</dbReference>
<comment type="subunit">
    <text evidence="8">Homodimer.</text>
</comment>
<dbReference type="InterPro" id="IPR047090">
    <property type="entry name" value="AspRS_core"/>
</dbReference>
<feature type="binding site" evidence="8">
    <location>
        <position position="500"/>
    </location>
    <ligand>
        <name>ATP</name>
        <dbReference type="ChEBI" id="CHEBI:30616"/>
    </ligand>
</feature>
<gene>
    <name evidence="8" type="primary">aspS</name>
    <name evidence="10" type="ORF">BECKSD772D_GA0070982_106516</name>
</gene>
<feature type="binding site" evidence="8">
    <location>
        <position position="243"/>
    </location>
    <ligand>
        <name>ATP</name>
        <dbReference type="ChEBI" id="CHEBI:30616"/>
    </ligand>
</feature>
<evidence type="ECO:0000313" key="10">
    <source>
        <dbReference type="EMBL" id="VFK79785.1"/>
    </source>
</evidence>
<feature type="binding site" evidence="8">
    <location>
        <begin position="552"/>
        <end position="555"/>
    </location>
    <ligand>
        <name>ATP</name>
        <dbReference type="ChEBI" id="CHEBI:30616"/>
    </ligand>
</feature>
<dbReference type="Gene3D" id="2.40.50.140">
    <property type="entry name" value="Nucleic acid-binding proteins"/>
    <property type="match status" value="1"/>
</dbReference>
<comment type="function">
    <text evidence="8">Aspartyl-tRNA synthetase with relaxed tRNA specificity since it is able to aspartylate not only its cognate tRNA(Asp) but also tRNA(Asn). Reaction proceeds in two steps: L-aspartate is first activated by ATP to form Asp-AMP and then transferred to the acceptor end of tRNA(Asp/Asn).</text>
</comment>
<dbReference type="Pfam" id="PF01336">
    <property type="entry name" value="tRNA_anti-codon"/>
    <property type="match status" value="1"/>
</dbReference>
<dbReference type="GO" id="GO:0004815">
    <property type="term" value="F:aspartate-tRNA ligase activity"/>
    <property type="evidence" value="ECO:0007669"/>
    <property type="project" value="UniProtKB-UniRule"/>
</dbReference>
<dbReference type="NCBIfam" id="TIGR00459">
    <property type="entry name" value="aspS_bact"/>
    <property type="match status" value="1"/>
</dbReference>
<evidence type="ECO:0000256" key="6">
    <source>
        <dbReference type="ARBA" id="ARBA00022917"/>
    </source>
</evidence>
<keyword evidence="7 8" id="KW-0030">Aminoacyl-tRNA synthetase</keyword>
<dbReference type="InterPro" id="IPR012340">
    <property type="entry name" value="NA-bd_OB-fold"/>
</dbReference>